<dbReference type="Proteomes" id="UP001597301">
    <property type="component" value="Unassembled WGS sequence"/>
</dbReference>
<name>A0ABW4KJJ0_9BACI</name>
<evidence type="ECO:0000313" key="3">
    <source>
        <dbReference type="Proteomes" id="UP001597301"/>
    </source>
</evidence>
<keyword evidence="1" id="KW-0472">Membrane</keyword>
<evidence type="ECO:0000256" key="1">
    <source>
        <dbReference type="SAM" id="Phobius"/>
    </source>
</evidence>
<feature type="transmembrane region" description="Helical" evidence="1">
    <location>
        <begin position="32"/>
        <end position="57"/>
    </location>
</feature>
<keyword evidence="1" id="KW-0812">Transmembrane</keyword>
<dbReference type="EMBL" id="JBHUEO010000059">
    <property type="protein sequence ID" value="MFD1708150.1"/>
    <property type="molecule type" value="Genomic_DNA"/>
</dbReference>
<gene>
    <name evidence="2" type="ORF">ACFSCZ_15615</name>
</gene>
<feature type="transmembrane region" description="Helical" evidence="1">
    <location>
        <begin position="7"/>
        <end position="26"/>
    </location>
</feature>
<evidence type="ECO:0008006" key="4">
    <source>
        <dbReference type="Google" id="ProtNLM"/>
    </source>
</evidence>
<evidence type="ECO:0000313" key="2">
    <source>
        <dbReference type="EMBL" id="MFD1708150.1"/>
    </source>
</evidence>
<sequence length="72" mass="8670">MSKRAKVLFILFNIVYFGFNWMLIPYMPNPLIFGWMPFQLFLMFATPLGAAFVWALYYNAFFETQKHVNYNK</sequence>
<accession>A0ABW4KJJ0</accession>
<reference evidence="3" key="1">
    <citation type="journal article" date="2019" name="Int. J. Syst. Evol. Microbiol.">
        <title>The Global Catalogue of Microorganisms (GCM) 10K type strain sequencing project: providing services to taxonomists for standard genome sequencing and annotation.</title>
        <authorList>
            <consortium name="The Broad Institute Genomics Platform"/>
            <consortium name="The Broad Institute Genome Sequencing Center for Infectious Disease"/>
            <person name="Wu L."/>
            <person name="Ma J."/>
        </authorList>
    </citation>
    <scope>NUCLEOTIDE SEQUENCE [LARGE SCALE GENOMIC DNA]</scope>
    <source>
        <strain evidence="3">CGMCC 1.12295</strain>
    </source>
</reference>
<keyword evidence="1" id="KW-1133">Transmembrane helix</keyword>
<dbReference type="RefSeq" id="WP_380775125.1">
    <property type="nucleotide sequence ID" value="NZ_JBHUEO010000059.1"/>
</dbReference>
<comment type="caution">
    <text evidence="2">The sequence shown here is derived from an EMBL/GenBank/DDBJ whole genome shotgun (WGS) entry which is preliminary data.</text>
</comment>
<proteinExistence type="predicted"/>
<protein>
    <recommendedName>
        <fullName evidence="4">DUF3311 domain-containing protein</fullName>
    </recommendedName>
</protein>
<keyword evidence="3" id="KW-1185">Reference proteome</keyword>
<organism evidence="2 3">
    <name type="scientific">Siminovitchia sediminis</name>
    <dbReference type="NCBI Taxonomy" id="1274353"/>
    <lineage>
        <taxon>Bacteria</taxon>
        <taxon>Bacillati</taxon>
        <taxon>Bacillota</taxon>
        <taxon>Bacilli</taxon>
        <taxon>Bacillales</taxon>
        <taxon>Bacillaceae</taxon>
        <taxon>Siminovitchia</taxon>
    </lineage>
</organism>